<name>A0ABW4B084_9GAMM</name>
<reference evidence="4" key="1">
    <citation type="journal article" date="2019" name="Int. J. Syst. Evol. Microbiol.">
        <title>The Global Catalogue of Microorganisms (GCM) 10K type strain sequencing project: providing services to taxonomists for standard genome sequencing and annotation.</title>
        <authorList>
            <consortium name="The Broad Institute Genomics Platform"/>
            <consortium name="The Broad Institute Genome Sequencing Center for Infectious Disease"/>
            <person name="Wu L."/>
            <person name="Ma J."/>
        </authorList>
    </citation>
    <scope>NUCLEOTIDE SEQUENCE [LARGE SCALE GENOMIC DNA]</scope>
    <source>
        <strain evidence="4">JCM 30774</strain>
    </source>
</reference>
<evidence type="ECO:0000313" key="3">
    <source>
        <dbReference type="EMBL" id="MFD1383452.1"/>
    </source>
</evidence>
<keyword evidence="2" id="KW-0732">Signal</keyword>
<dbReference type="PROSITE" id="PS51257">
    <property type="entry name" value="PROKAR_LIPOPROTEIN"/>
    <property type="match status" value="1"/>
</dbReference>
<evidence type="ECO:0000256" key="1">
    <source>
        <dbReference type="SAM" id="MobiDB-lite"/>
    </source>
</evidence>
<feature type="signal peptide" evidence="2">
    <location>
        <begin position="1"/>
        <end position="36"/>
    </location>
</feature>
<comment type="caution">
    <text evidence="3">The sequence shown here is derived from an EMBL/GenBank/DDBJ whole genome shotgun (WGS) entry which is preliminary data.</text>
</comment>
<protein>
    <recommendedName>
        <fullName evidence="5">Lipoprotein</fullName>
    </recommendedName>
</protein>
<proteinExistence type="predicted"/>
<accession>A0ABW4B084</accession>
<dbReference type="EMBL" id="JBHTMN010000009">
    <property type="protein sequence ID" value="MFD1383452.1"/>
    <property type="molecule type" value="Genomic_DNA"/>
</dbReference>
<gene>
    <name evidence="3" type="ORF">ACFQ45_08750</name>
</gene>
<evidence type="ECO:0000256" key="2">
    <source>
        <dbReference type="SAM" id="SignalP"/>
    </source>
</evidence>
<dbReference type="RefSeq" id="WP_377366735.1">
    <property type="nucleotide sequence ID" value="NZ_JBHTMN010000009.1"/>
</dbReference>
<organism evidence="3 4">
    <name type="scientific">Rhodanobacter aciditrophus</name>
    <dbReference type="NCBI Taxonomy" id="1623218"/>
    <lineage>
        <taxon>Bacteria</taxon>
        <taxon>Pseudomonadati</taxon>
        <taxon>Pseudomonadota</taxon>
        <taxon>Gammaproteobacteria</taxon>
        <taxon>Lysobacterales</taxon>
        <taxon>Rhodanobacteraceae</taxon>
        <taxon>Rhodanobacter</taxon>
    </lineage>
</organism>
<dbReference type="Proteomes" id="UP001597059">
    <property type="component" value="Unassembled WGS sequence"/>
</dbReference>
<feature type="chain" id="PRO_5046322473" description="Lipoprotein" evidence="2">
    <location>
        <begin position="37"/>
        <end position="77"/>
    </location>
</feature>
<feature type="region of interest" description="Disordered" evidence="1">
    <location>
        <begin position="46"/>
        <end position="77"/>
    </location>
</feature>
<sequence>MKSIITPRLFTVRTPLMSAMMVSVLLLSGCSVHKVAGEIAGVDVEASRGDKDNDHHAHSSSGNGGFCPPGHRKKGSC</sequence>
<keyword evidence="4" id="KW-1185">Reference proteome</keyword>
<evidence type="ECO:0000313" key="4">
    <source>
        <dbReference type="Proteomes" id="UP001597059"/>
    </source>
</evidence>
<feature type="compositionally biased region" description="Basic and acidic residues" evidence="1">
    <location>
        <begin position="46"/>
        <end position="57"/>
    </location>
</feature>
<evidence type="ECO:0008006" key="5">
    <source>
        <dbReference type="Google" id="ProtNLM"/>
    </source>
</evidence>